<dbReference type="Gene3D" id="3.30.300.30">
    <property type="match status" value="1"/>
</dbReference>
<dbReference type="InterPro" id="IPR000873">
    <property type="entry name" value="AMP-dep_synth/lig_dom"/>
</dbReference>
<dbReference type="Gene3D" id="3.40.50.12780">
    <property type="entry name" value="N-terminal domain of ligase-like"/>
    <property type="match status" value="1"/>
</dbReference>
<organism evidence="5 6">
    <name type="scientific">Candidatus Sulfotelmatobacter kueseliae</name>
    <dbReference type="NCBI Taxonomy" id="2042962"/>
    <lineage>
        <taxon>Bacteria</taxon>
        <taxon>Pseudomonadati</taxon>
        <taxon>Acidobacteriota</taxon>
        <taxon>Terriglobia</taxon>
        <taxon>Terriglobales</taxon>
        <taxon>Candidatus Korobacteraceae</taxon>
        <taxon>Candidatus Sulfotelmatobacter</taxon>
    </lineage>
</organism>
<dbReference type="GO" id="GO:0031956">
    <property type="term" value="F:medium-chain fatty acid-CoA ligase activity"/>
    <property type="evidence" value="ECO:0007669"/>
    <property type="project" value="TreeGrafter"/>
</dbReference>
<evidence type="ECO:0000256" key="1">
    <source>
        <dbReference type="ARBA" id="ARBA00006432"/>
    </source>
</evidence>
<evidence type="ECO:0000313" key="6">
    <source>
        <dbReference type="Proteomes" id="UP000238701"/>
    </source>
</evidence>
<dbReference type="PROSITE" id="PS00455">
    <property type="entry name" value="AMP_BINDING"/>
    <property type="match status" value="1"/>
</dbReference>
<dbReference type="InterPro" id="IPR020845">
    <property type="entry name" value="AMP-binding_CS"/>
</dbReference>
<dbReference type="EMBL" id="OMOD01000122">
    <property type="protein sequence ID" value="SPF40188.1"/>
    <property type="molecule type" value="Genomic_DNA"/>
</dbReference>
<keyword evidence="2 5" id="KW-0436">Ligase</keyword>
<dbReference type="GO" id="GO:0004467">
    <property type="term" value="F:long-chain fatty acid-CoA ligase activity"/>
    <property type="evidence" value="ECO:0007669"/>
    <property type="project" value="UniProtKB-EC"/>
</dbReference>
<comment type="similarity">
    <text evidence="1">Belongs to the ATP-dependent AMP-binding enzyme family.</text>
</comment>
<dbReference type="InterPro" id="IPR042099">
    <property type="entry name" value="ANL_N_sf"/>
</dbReference>
<protein>
    <submittedName>
        <fullName evidence="5">Long-chain-fatty-acid--CoA ligase</fullName>
        <ecNumber evidence="5">6.2.1.3</ecNumber>
    </submittedName>
</protein>
<dbReference type="SUPFAM" id="SSF56801">
    <property type="entry name" value="Acetyl-CoA synthetase-like"/>
    <property type="match status" value="1"/>
</dbReference>
<proteinExistence type="inferred from homology"/>
<dbReference type="EC" id="6.2.1.3" evidence="5"/>
<dbReference type="AlphaFoldDB" id="A0A2U3KKK3"/>
<dbReference type="PANTHER" id="PTHR43201">
    <property type="entry name" value="ACYL-COA SYNTHETASE"/>
    <property type="match status" value="1"/>
</dbReference>
<dbReference type="InterPro" id="IPR045851">
    <property type="entry name" value="AMP-bd_C_sf"/>
</dbReference>
<name>A0A2U3KKK3_9BACT</name>
<feature type="domain" description="AMP-dependent synthetase/ligase" evidence="3">
    <location>
        <begin position="24"/>
        <end position="380"/>
    </location>
</feature>
<feature type="domain" description="AMP-binding enzyme C-terminal" evidence="4">
    <location>
        <begin position="430"/>
        <end position="504"/>
    </location>
</feature>
<accession>A0A2U3KKK3</accession>
<sequence>MVMTELERPKTLMVAAIRISDVVRQWAEHLPDHPALVESTGTWTYRQLASAVSETESWLRELSVRPGDRVMIVGENCRAFVAILLASAGIDAWPVLVNARLSGREIDEILDHCGARRVFYTASASPHAADHAKRSGASFEERKGFGSVGIGPLQESVEPEPLEASVSDRVAALIYTSGTTGLPKGVMLSHRNLLFMAEGSAKIRSVSPGDRLYGVLPLSHAVGLSVVLLGALVAGASVYLTPRFDPMTARVTLEKERLTLLLGTPAIFNQLLQYAKLRKISSLKFPVLRIISSSGAPLDPITKSGIESLFGMVLHNGYGVTECSPTIALTRPEAPRTDTSIGAVFPGVEVKFVDSDGHAVAPGAVGELRVRGPNVMKGYYRAPEETGSAIDAEGWFNTRDLARLEDGNLVIVGRAKDLIIHKGFNVYPAEVEAVLNSHPAVVQSAVVGRSVEGDEEIVAFVQTSPEAALTPVDVAKYAEQRLARYKRPSKIVILTEMPTTATGKIAKGVLKKVVEGSEFEVKIDVKFKISELHLTGESPGGRN</sequence>
<evidence type="ECO:0000259" key="3">
    <source>
        <dbReference type="Pfam" id="PF00501"/>
    </source>
</evidence>
<dbReference type="InterPro" id="IPR025110">
    <property type="entry name" value="AMP-bd_C"/>
</dbReference>
<evidence type="ECO:0000256" key="2">
    <source>
        <dbReference type="ARBA" id="ARBA00022598"/>
    </source>
</evidence>
<evidence type="ECO:0000259" key="4">
    <source>
        <dbReference type="Pfam" id="PF13193"/>
    </source>
</evidence>
<reference evidence="6" key="1">
    <citation type="submission" date="2018-02" db="EMBL/GenBank/DDBJ databases">
        <authorList>
            <person name="Hausmann B."/>
        </authorList>
    </citation>
    <scope>NUCLEOTIDE SEQUENCE [LARGE SCALE GENOMIC DNA]</scope>
    <source>
        <strain evidence="6">Peat soil MAG SbA1</strain>
    </source>
</reference>
<dbReference type="PANTHER" id="PTHR43201:SF5">
    <property type="entry name" value="MEDIUM-CHAIN ACYL-COA LIGASE ACSF2, MITOCHONDRIAL"/>
    <property type="match status" value="1"/>
</dbReference>
<gene>
    <name evidence="5" type="ORF">SBA1_30039</name>
</gene>
<dbReference type="Pfam" id="PF00501">
    <property type="entry name" value="AMP-binding"/>
    <property type="match status" value="1"/>
</dbReference>
<evidence type="ECO:0000313" key="5">
    <source>
        <dbReference type="EMBL" id="SPF40188.1"/>
    </source>
</evidence>
<dbReference type="Pfam" id="PF13193">
    <property type="entry name" value="AMP-binding_C"/>
    <property type="match status" value="1"/>
</dbReference>
<dbReference type="Proteomes" id="UP000238701">
    <property type="component" value="Unassembled WGS sequence"/>
</dbReference>